<evidence type="ECO:0000313" key="2">
    <source>
        <dbReference type="Proteomes" id="UP000032180"/>
    </source>
</evidence>
<dbReference type="EnsemblPlants" id="LPERR04G01100.1">
    <property type="protein sequence ID" value="LPERR04G01100.1"/>
    <property type="gene ID" value="LPERR04G01100"/>
</dbReference>
<evidence type="ECO:0000313" key="1">
    <source>
        <dbReference type="EnsemblPlants" id="LPERR04G01100.1"/>
    </source>
</evidence>
<reference evidence="1 2" key="1">
    <citation type="submission" date="2012-08" db="EMBL/GenBank/DDBJ databases">
        <title>Oryza genome evolution.</title>
        <authorList>
            <person name="Wing R.A."/>
        </authorList>
    </citation>
    <scope>NUCLEOTIDE SEQUENCE</scope>
</reference>
<keyword evidence="2" id="KW-1185">Reference proteome</keyword>
<protein>
    <submittedName>
        <fullName evidence="1">Uncharacterized protein</fullName>
    </submittedName>
</protein>
<dbReference type="Proteomes" id="UP000032180">
    <property type="component" value="Chromosome 4"/>
</dbReference>
<dbReference type="AlphaFoldDB" id="A0A0D9W234"/>
<sequence length="145" mass="16044">MASDRRASHRIKCAGASTARASSFHPGRCGLVPWGVRVNPNLVALSAHASSQPPGLGEPRGRLWLELIGRRLHRIGLRLQFDLQIVRAHLQFARLCLQRQGTNQCVFYVAESIMSRGQRRSIDLSESIGGIGSLKKINTKLSKKH</sequence>
<proteinExistence type="predicted"/>
<name>A0A0D9W234_9ORYZ</name>
<dbReference type="HOGENOM" id="CLU_1789675_0_0_1"/>
<organism evidence="1 2">
    <name type="scientific">Leersia perrieri</name>
    <dbReference type="NCBI Taxonomy" id="77586"/>
    <lineage>
        <taxon>Eukaryota</taxon>
        <taxon>Viridiplantae</taxon>
        <taxon>Streptophyta</taxon>
        <taxon>Embryophyta</taxon>
        <taxon>Tracheophyta</taxon>
        <taxon>Spermatophyta</taxon>
        <taxon>Magnoliopsida</taxon>
        <taxon>Liliopsida</taxon>
        <taxon>Poales</taxon>
        <taxon>Poaceae</taxon>
        <taxon>BOP clade</taxon>
        <taxon>Oryzoideae</taxon>
        <taxon>Oryzeae</taxon>
        <taxon>Oryzinae</taxon>
        <taxon>Leersia</taxon>
    </lineage>
</organism>
<reference evidence="1" key="3">
    <citation type="submission" date="2015-04" db="UniProtKB">
        <authorList>
            <consortium name="EnsemblPlants"/>
        </authorList>
    </citation>
    <scope>IDENTIFICATION</scope>
</reference>
<dbReference type="Gramene" id="LPERR04G01100.1">
    <property type="protein sequence ID" value="LPERR04G01100.1"/>
    <property type="gene ID" value="LPERR04G01100"/>
</dbReference>
<reference evidence="2" key="2">
    <citation type="submission" date="2013-12" db="EMBL/GenBank/DDBJ databases">
        <authorList>
            <person name="Yu Y."/>
            <person name="Lee S."/>
            <person name="de Baynast K."/>
            <person name="Wissotski M."/>
            <person name="Liu L."/>
            <person name="Talag J."/>
            <person name="Goicoechea J."/>
            <person name="Angelova A."/>
            <person name="Jetty R."/>
            <person name="Kudrna D."/>
            <person name="Golser W."/>
            <person name="Rivera L."/>
            <person name="Zhang J."/>
            <person name="Wing R."/>
        </authorList>
    </citation>
    <scope>NUCLEOTIDE SEQUENCE</scope>
</reference>
<accession>A0A0D9W234</accession>